<organism evidence="1 2">
    <name type="scientific">Carboxydothermus islandicus</name>
    <dbReference type="NCBI Taxonomy" id="661089"/>
    <lineage>
        <taxon>Bacteria</taxon>
        <taxon>Bacillati</taxon>
        <taxon>Bacillota</taxon>
        <taxon>Clostridia</taxon>
        <taxon>Thermoanaerobacterales</taxon>
        <taxon>Thermoanaerobacteraceae</taxon>
        <taxon>Carboxydothermus</taxon>
    </lineage>
</organism>
<gene>
    <name evidence="1" type="ORF">ciss_24370</name>
</gene>
<sequence>MLNFAGYQLNYPIWLTGGGGKTSLMYYLARCQNGPLILTTSTKLAYPPREELPFYRVQNLEEALLLVKEERKILVGSRVEKEKIIGFTPEELDAFYRQYRIPLVIEADGSNRRPLKIHWAHEPALPDVPETVIAVVGLSALNKPYSGEYIHRAEGVPGKIISPEVLYRLILRGKYFSPSTRKKVIFFNQADAVDNKQLMKVLSLFKNSGVIVTYGSLREGYILPG</sequence>
<comment type="caution">
    <text evidence="1">The sequence shown here is derived from an EMBL/GenBank/DDBJ whole genome shotgun (WGS) entry which is preliminary data.</text>
</comment>
<dbReference type="STRING" id="661089.ciss_24370"/>
<dbReference type="NCBIfam" id="TIGR03172">
    <property type="entry name" value="selenium cofactor biosynthesis protein YqeC"/>
    <property type="match status" value="1"/>
</dbReference>
<keyword evidence="2" id="KW-1185">Reference proteome</keyword>
<evidence type="ECO:0008006" key="3">
    <source>
        <dbReference type="Google" id="ProtNLM"/>
    </source>
</evidence>
<dbReference type="Pfam" id="PF19842">
    <property type="entry name" value="YqeC"/>
    <property type="match status" value="1"/>
</dbReference>
<proteinExistence type="predicted"/>
<dbReference type="AlphaFoldDB" id="A0A1L8D5V1"/>
<dbReference type="OrthoDB" id="9797742at2"/>
<reference evidence="2" key="1">
    <citation type="submission" date="2016-12" db="EMBL/GenBank/DDBJ databases">
        <title>Draft Genome Sequences od Carboxydothermus pertinax and islandicus, Hydrogenogenic Carboxydotrophic Bacteria.</title>
        <authorList>
            <person name="Fukuyama Y."/>
            <person name="Ohmae K."/>
            <person name="Yoneda Y."/>
            <person name="Yoshida T."/>
            <person name="Sako Y."/>
        </authorList>
    </citation>
    <scope>NUCLEOTIDE SEQUENCE [LARGE SCALE GENOMIC DNA]</scope>
    <source>
        <strain evidence="2">SET</strain>
    </source>
</reference>
<dbReference type="RefSeq" id="WP_075866661.1">
    <property type="nucleotide sequence ID" value="NZ_BDJL01000142.1"/>
</dbReference>
<evidence type="ECO:0000313" key="1">
    <source>
        <dbReference type="EMBL" id="GAV26504.1"/>
    </source>
</evidence>
<dbReference type="InterPro" id="IPR017587">
    <property type="entry name" value="YqeC"/>
</dbReference>
<dbReference type="Proteomes" id="UP000187338">
    <property type="component" value="Unassembled WGS sequence"/>
</dbReference>
<protein>
    <recommendedName>
        <fullName evidence="3">Selenium-dependent hydroxylase accessory protein YqeC</fullName>
    </recommendedName>
</protein>
<evidence type="ECO:0000313" key="2">
    <source>
        <dbReference type="Proteomes" id="UP000187338"/>
    </source>
</evidence>
<dbReference type="EMBL" id="BDJL01000142">
    <property type="protein sequence ID" value="GAV26504.1"/>
    <property type="molecule type" value="Genomic_DNA"/>
</dbReference>
<name>A0A1L8D5V1_9THEO</name>
<accession>A0A1L8D5V1</accession>